<comment type="caution">
    <text evidence="1">The sequence shown here is derived from an EMBL/GenBank/DDBJ whole genome shotgun (WGS) entry which is preliminary data.</text>
</comment>
<evidence type="ECO:0008006" key="3">
    <source>
        <dbReference type="Google" id="ProtNLM"/>
    </source>
</evidence>
<keyword evidence="2" id="KW-1185">Reference proteome</keyword>
<reference evidence="1" key="1">
    <citation type="journal article" date="2014" name="Int. J. Syst. Evol. Microbiol.">
        <title>Complete genome sequence of Corynebacterium casei LMG S-19264T (=DSM 44701T), isolated from a smear-ripened cheese.</title>
        <authorList>
            <consortium name="US DOE Joint Genome Institute (JGI-PGF)"/>
            <person name="Walter F."/>
            <person name="Albersmeier A."/>
            <person name="Kalinowski J."/>
            <person name="Ruckert C."/>
        </authorList>
    </citation>
    <scope>NUCLEOTIDE SEQUENCE</scope>
    <source>
        <strain evidence="1">JCM 4234</strain>
    </source>
</reference>
<accession>A0A918GPZ2</accession>
<dbReference type="Gene3D" id="3.30.530.20">
    <property type="match status" value="1"/>
</dbReference>
<dbReference type="AlphaFoldDB" id="A0A918GPZ2"/>
<dbReference type="Pfam" id="PF10604">
    <property type="entry name" value="Polyketide_cyc2"/>
    <property type="match status" value="1"/>
</dbReference>
<dbReference type="Proteomes" id="UP000653493">
    <property type="component" value="Unassembled WGS sequence"/>
</dbReference>
<dbReference type="EMBL" id="BMSL01000016">
    <property type="protein sequence ID" value="GGS52210.1"/>
    <property type="molecule type" value="Genomic_DNA"/>
</dbReference>
<dbReference type="PANTHER" id="PTHR39332">
    <property type="entry name" value="BLL4707 PROTEIN"/>
    <property type="match status" value="1"/>
</dbReference>
<evidence type="ECO:0000313" key="1">
    <source>
        <dbReference type="EMBL" id="GGS52210.1"/>
    </source>
</evidence>
<name>A0A918GPZ2_STRGD</name>
<dbReference type="PANTHER" id="PTHR39332:SF7">
    <property type="entry name" value="SRPBCC FAMILY PROTEIN"/>
    <property type="match status" value="1"/>
</dbReference>
<reference evidence="1" key="2">
    <citation type="submission" date="2020-09" db="EMBL/GenBank/DDBJ databases">
        <authorList>
            <person name="Sun Q."/>
            <person name="Ohkuma M."/>
        </authorList>
    </citation>
    <scope>NUCLEOTIDE SEQUENCE</scope>
    <source>
        <strain evidence="1">JCM 4234</strain>
    </source>
</reference>
<dbReference type="SUPFAM" id="SSF55961">
    <property type="entry name" value="Bet v1-like"/>
    <property type="match status" value="1"/>
</dbReference>
<sequence>MARTYVSTVVPAPADAVWQVVRPFDGLPLWHPAIASSALEEGGPASVGTLRRLRFAGGDTEVLERLTALDDARRTFTYELVEHPFPVRRSVSTLRVLPVTDTDEAFVEWSAVSEEDATDAAGARALVEELYGSGLAALRQRFAVDGPAPDPAAD</sequence>
<dbReference type="CDD" id="cd07821">
    <property type="entry name" value="PYR_PYL_RCAR_like"/>
    <property type="match status" value="1"/>
</dbReference>
<dbReference type="InterPro" id="IPR019587">
    <property type="entry name" value="Polyketide_cyclase/dehydratase"/>
</dbReference>
<organism evidence="1 2">
    <name type="scientific">Streptomyces griseoviridis</name>
    <dbReference type="NCBI Taxonomy" id="45398"/>
    <lineage>
        <taxon>Bacteria</taxon>
        <taxon>Bacillati</taxon>
        <taxon>Actinomycetota</taxon>
        <taxon>Actinomycetes</taxon>
        <taxon>Kitasatosporales</taxon>
        <taxon>Streptomycetaceae</taxon>
        <taxon>Streptomyces</taxon>
    </lineage>
</organism>
<proteinExistence type="predicted"/>
<protein>
    <recommendedName>
        <fullName evidence="3">MxaD family protein</fullName>
    </recommendedName>
</protein>
<evidence type="ECO:0000313" key="2">
    <source>
        <dbReference type="Proteomes" id="UP000653493"/>
    </source>
</evidence>
<dbReference type="InterPro" id="IPR023393">
    <property type="entry name" value="START-like_dom_sf"/>
</dbReference>
<gene>
    <name evidence="1" type="ORF">GCM10010238_46990</name>
</gene>